<organism evidence="1 2">
    <name type="scientific">Cardiocondyla obscurior</name>
    <dbReference type="NCBI Taxonomy" id="286306"/>
    <lineage>
        <taxon>Eukaryota</taxon>
        <taxon>Metazoa</taxon>
        <taxon>Ecdysozoa</taxon>
        <taxon>Arthropoda</taxon>
        <taxon>Hexapoda</taxon>
        <taxon>Insecta</taxon>
        <taxon>Pterygota</taxon>
        <taxon>Neoptera</taxon>
        <taxon>Endopterygota</taxon>
        <taxon>Hymenoptera</taxon>
        <taxon>Apocrita</taxon>
        <taxon>Aculeata</taxon>
        <taxon>Formicoidea</taxon>
        <taxon>Formicidae</taxon>
        <taxon>Myrmicinae</taxon>
        <taxon>Cardiocondyla</taxon>
    </lineage>
</organism>
<dbReference type="Proteomes" id="UP001430953">
    <property type="component" value="Unassembled WGS sequence"/>
</dbReference>
<protein>
    <submittedName>
        <fullName evidence="1">Uncharacterized protein</fullName>
    </submittedName>
</protein>
<keyword evidence="2" id="KW-1185">Reference proteome</keyword>
<dbReference type="AlphaFoldDB" id="A0AAW2FXV4"/>
<accession>A0AAW2FXV4</accession>
<dbReference type="EMBL" id="JADYXP020000007">
    <property type="protein sequence ID" value="KAL0120218.1"/>
    <property type="molecule type" value="Genomic_DNA"/>
</dbReference>
<comment type="caution">
    <text evidence="1">The sequence shown here is derived from an EMBL/GenBank/DDBJ whole genome shotgun (WGS) entry which is preliminary data.</text>
</comment>
<sequence>MSTVNRCRDGSWRVEPVNESGQIKFSRAARRRESRNTGVHRFLSNTVSPGFVIEPSNHSRMANARRYRILGKPKGESPQQCKYNRFSLKNKNKLFYMKIVKKKKKIICSKIKIYYFKQQ</sequence>
<gene>
    <name evidence="1" type="ORF">PUN28_008107</name>
</gene>
<proteinExistence type="predicted"/>
<name>A0AAW2FXV4_9HYME</name>
<evidence type="ECO:0000313" key="1">
    <source>
        <dbReference type="EMBL" id="KAL0120218.1"/>
    </source>
</evidence>
<reference evidence="1 2" key="1">
    <citation type="submission" date="2023-03" db="EMBL/GenBank/DDBJ databases">
        <title>High recombination rates correlate with genetic variation in Cardiocondyla obscurior ants.</title>
        <authorList>
            <person name="Errbii M."/>
        </authorList>
    </citation>
    <scope>NUCLEOTIDE SEQUENCE [LARGE SCALE GENOMIC DNA]</scope>
    <source>
        <strain evidence="1">Alpha-2009</strain>
        <tissue evidence="1">Whole body</tissue>
    </source>
</reference>
<evidence type="ECO:0000313" key="2">
    <source>
        <dbReference type="Proteomes" id="UP001430953"/>
    </source>
</evidence>